<dbReference type="OrthoDB" id="7488936at2759"/>
<evidence type="ECO:0000313" key="1">
    <source>
        <dbReference type="EMBL" id="TNN83068.1"/>
    </source>
</evidence>
<keyword evidence="2" id="KW-1185">Reference proteome</keyword>
<dbReference type="AlphaFoldDB" id="A0A4Z2J064"/>
<evidence type="ECO:0000313" key="2">
    <source>
        <dbReference type="Proteomes" id="UP000314294"/>
    </source>
</evidence>
<organism evidence="1 2">
    <name type="scientific">Liparis tanakae</name>
    <name type="common">Tanaka's snailfish</name>
    <dbReference type="NCBI Taxonomy" id="230148"/>
    <lineage>
        <taxon>Eukaryota</taxon>
        <taxon>Metazoa</taxon>
        <taxon>Chordata</taxon>
        <taxon>Craniata</taxon>
        <taxon>Vertebrata</taxon>
        <taxon>Euteleostomi</taxon>
        <taxon>Actinopterygii</taxon>
        <taxon>Neopterygii</taxon>
        <taxon>Teleostei</taxon>
        <taxon>Neoteleostei</taxon>
        <taxon>Acanthomorphata</taxon>
        <taxon>Eupercaria</taxon>
        <taxon>Perciformes</taxon>
        <taxon>Cottioidei</taxon>
        <taxon>Cottales</taxon>
        <taxon>Liparidae</taxon>
        <taxon>Liparis</taxon>
    </lineage>
</organism>
<sequence length="149" mass="15657">MDVHFVVLLLRGHEVIYGEGVVEGVVVLRLQVRVVRKNRVMLSHEVLPLLRHRGGGGVLRAQGLSRLHVRHGPFVVAGGGVGVRGLVAVAALRAAVGGAAVSPFAAAVLRVHLLIALEALLPPQVAAVLEHVPGVRVESPKGAFPGFIR</sequence>
<reference evidence="1 2" key="1">
    <citation type="submission" date="2019-03" db="EMBL/GenBank/DDBJ databases">
        <title>First draft genome of Liparis tanakae, snailfish: a comprehensive survey of snailfish specific genes.</title>
        <authorList>
            <person name="Kim W."/>
            <person name="Song I."/>
            <person name="Jeong J.-H."/>
            <person name="Kim D."/>
            <person name="Kim S."/>
            <person name="Ryu S."/>
            <person name="Song J.Y."/>
            <person name="Lee S.K."/>
        </authorList>
    </citation>
    <scope>NUCLEOTIDE SEQUENCE [LARGE SCALE GENOMIC DNA]</scope>
    <source>
        <tissue evidence="1">Muscle</tissue>
    </source>
</reference>
<dbReference type="Proteomes" id="UP000314294">
    <property type="component" value="Unassembled WGS sequence"/>
</dbReference>
<proteinExistence type="predicted"/>
<name>A0A4Z2J064_9TELE</name>
<comment type="caution">
    <text evidence="1">The sequence shown here is derived from an EMBL/GenBank/DDBJ whole genome shotgun (WGS) entry which is preliminary data.</text>
</comment>
<accession>A0A4Z2J064</accession>
<gene>
    <name evidence="1" type="ORF">EYF80_006675</name>
</gene>
<protein>
    <submittedName>
        <fullName evidence="1">Uncharacterized protein</fullName>
    </submittedName>
</protein>
<dbReference type="EMBL" id="SRLO01000035">
    <property type="protein sequence ID" value="TNN83068.1"/>
    <property type="molecule type" value="Genomic_DNA"/>
</dbReference>